<feature type="region of interest" description="Disordered" evidence="1">
    <location>
        <begin position="18"/>
        <end position="63"/>
    </location>
</feature>
<keyword evidence="4" id="KW-1185">Reference proteome</keyword>
<evidence type="ECO:0000256" key="1">
    <source>
        <dbReference type="SAM" id="MobiDB-lite"/>
    </source>
</evidence>
<protein>
    <submittedName>
        <fullName evidence="3">Uncharacterized protein</fullName>
    </submittedName>
</protein>
<name>A0A9P4H5U1_9PLEO</name>
<evidence type="ECO:0000256" key="2">
    <source>
        <dbReference type="SAM" id="Phobius"/>
    </source>
</evidence>
<comment type="caution">
    <text evidence="3">The sequence shown here is derived from an EMBL/GenBank/DDBJ whole genome shotgun (WGS) entry which is preliminary data.</text>
</comment>
<dbReference type="EMBL" id="ML978216">
    <property type="protein sequence ID" value="KAF2028210.1"/>
    <property type="molecule type" value="Genomic_DNA"/>
</dbReference>
<keyword evidence="2" id="KW-0472">Membrane</keyword>
<reference evidence="3" key="1">
    <citation type="journal article" date="2020" name="Stud. Mycol.">
        <title>101 Dothideomycetes genomes: a test case for predicting lifestyles and emergence of pathogens.</title>
        <authorList>
            <person name="Haridas S."/>
            <person name="Albert R."/>
            <person name="Binder M."/>
            <person name="Bloem J."/>
            <person name="Labutti K."/>
            <person name="Salamov A."/>
            <person name="Andreopoulos B."/>
            <person name="Baker S."/>
            <person name="Barry K."/>
            <person name="Bills G."/>
            <person name="Bluhm B."/>
            <person name="Cannon C."/>
            <person name="Castanera R."/>
            <person name="Culley D."/>
            <person name="Daum C."/>
            <person name="Ezra D."/>
            <person name="Gonzalez J."/>
            <person name="Henrissat B."/>
            <person name="Kuo A."/>
            <person name="Liang C."/>
            <person name="Lipzen A."/>
            <person name="Lutzoni F."/>
            <person name="Magnuson J."/>
            <person name="Mondo S."/>
            <person name="Nolan M."/>
            <person name="Ohm R."/>
            <person name="Pangilinan J."/>
            <person name="Park H.-J."/>
            <person name="Ramirez L."/>
            <person name="Alfaro M."/>
            <person name="Sun H."/>
            <person name="Tritt A."/>
            <person name="Yoshinaga Y."/>
            <person name="Zwiers L.-H."/>
            <person name="Turgeon B."/>
            <person name="Goodwin S."/>
            <person name="Spatafora J."/>
            <person name="Crous P."/>
            <person name="Grigoriev I."/>
        </authorList>
    </citation>
    <scope>NUCLEOTIDE SEQUENCE</scope>
    <source>
        <strain evidence="3">CBS 110217</strain>
    </source>
</reference>
<organism evidence="3 4">
    <name type="scientific">Setomelanomma holmii</name>
    <dbReference type="NCBI Taxonomy" id="210430"/>
    <lineage>
        <taxon>Eukaryota</taxon>
        <taxon>Fungi</taxon>
        <taxon>Dikarya</taxon>
        <taxon>Ascomycota</taxon>
        <taxon>Pezizomycotina</taxon>
        <taxon>Dothideomycetes</taxon>
        <taxon>Pleosporomycetidae</taxon>
        <taxon>Pleosporales</taxon>
        <taxon>Pleosporineae</taxon>
        <taxon>Phaeosphaeriaceae</taxon>
        <taxon>Setomelanomma</taxon>
    </lineage>
</organism>
<accession>A0A9P4H5U1</accession>
<proteinExistence type="predicted"/>
<dbReference type="AlphaFoldDB" id="A0A9P4H5U1"/>
<gene>
    <name evidence="3" type="ORF">EK21DRAFT_102040</name>
</gene>
<evidence type="ECO:0000313" key="3">
    <source>
        <dbReference type="EMBL" id="KAF2028210.1"/>
    </source>
</evidence>
<evidence type="ECO:0000313" key="4">
    <source>
        <dbReference type="Proteomes" id="UP000799777"/>
    </source>
</evidence>
<sequence>MHFTTIHRSKGASVLLTIEEPRPSEASSKSREERRRDSGTVNITFPKPLPTRTPSTRIQEPTRTASEINQKPTIHRGASVRSTASHRIEKVKCPGLQSRRTTARTRHIDMLLGLDDVSPFHNFLASLSVWILSRAKTLMTRRTTNLKQHALRTVRNVPLLYVAAFNYVWVINRIFLPSLLNSQYSVTAKVTVIVTSACSAVAAALSLLYNTVMLKLVKRRHAREVRDVERMFMENEEDPGVRYSMIGIIRPP</sequence>
<feature type="transmembrane region" description="Helical" evidence="2">
    <location>
        <begin position="188"/>
        <end position="210"/>
    </location>
</feature>
<feature type="compositionally biased region" description="Basic and acidic residues" evidence="1">
    <location>
        <begin position="19"/>
        <end position="38"/>
    </location>
</feature>
<dbReference type="OrthoDB" id="3254104at2759"/>
<feature type="transmembrane region" description="Helical" evidence="2">
    <location>
        <begin position="157"/>
        <end position="176"/>
    </location>
</feature>
<keyword evidence="2" id="KW-0812">Transmembrane</keyword>
<keyword evidence="2" id="KW-1133">Transmembrane helix</keyword>
<feature type="compositionally biased region" description="Polar residues" evidence="1">
    <location>
        <begin position="52"/>
        <end position="63"/>
    </location>
</feature>
<dbReference type="Proteomes" id="UP000799777">
    <property type="component" value="Unassembled WGS sequence"/>
</dbReference>